<dbReference type="EMBL" id="JAWDJW010005080">
    <property type="protein sequence ID" value="KAK3069631.1"/>
    <property type="molecule type" value="Genomic_DNA"/>
</dbReference>
<sequence length="200" mass="22998">MERVGAVVRLKTIEKEWEAKGTPLAKPYAKAVLAMLPTTPYVPSRPPVHESINDVTVHPATRQQIFYPTSESRAFNRVDAGKAFDSALLPTDSRVPHPELIKLEKMRLDGYNDTERQRLAAEMFAAEREETLKRERMRRDKEARETKVVKGKRGWDFKFQDISVERVGKDGRSEKGVGWRYGMPHEDRKPGQIKVPRSAW</sequence>
<proteinExistence type="predicted"/>
<organism evidence="1 2">
    <name type="scientific">Coniosporium uncinatum</name>
    <dbReference type="NCBI Taxonomy" id="93489"/>
    <lineage>
        <taxon>Eukaryota</taxon>
        <taxon>Fungi</taxon>
        <taxon>Dikarya</taxon>
        <taxon>Ascomycota</taxon>
        <taxon>Pezizomycotina</taxon>
        <taxon>Dothideomycetes</taxon>
        <taxon>Dothideomycetes incertae sedis</taxon>
        <taxon>Coniosporium</taxon>
    </lineage>
</organism>
<comment type="caution">
    <text evidence="1">The sequence shown here is derived from an EMBL/GenBank/DDBJ whole genome shotgun (WGS) entry which is preliminary data.</text>
</comment>
<protein>
    <submittedName>
        <fullName evidence="1">Uncharacterized protein</fullName>
    </submittedName>
</protein>
<evidence type="ECO:0000313" key="1">
    <source>
        <dbReference type="EMBL" id="KAK3069631.1"/>
    </source>
</evidence>
<reference evidence="1" key="1">
    <citation type="submission" date="2024-09" db="EMBL/GenBank/DDBJ databases">
        <title>Black Yeasts Isolated from many extreme environments.</title>
        <authorList>
            <person name="Coleine C."/>
            <person name="Stajich J.E."/>
            <person name="Selbmann L."/>
        </authorList>
    </citation>
    <scope>NUCLEOTIDE SEQUENCE</scope>
    <source>
        <strain evidence="1">CCFEE 5737</strain>
    </source>
</reference>
<dbReference type="Proteomes" id="UP001186974">
    <property type="component" value="Unassembled WGS sequence"/>
</dbReference>
<name>A0ACC3DG44_9PEZI</name>
<accession>A0ACC3DG44</accession>
<keyword evidence="2" id="KW-1185">Reference proteome</keyword>
<evidence type="ECO:0000313" key="2">
    <source>
        <dbReference type="Proteomes" id="UP001186974"/>
    </source>
</evidence>
<gene>
    <name evidence="1" type="ORF">LTS18_000279</name>
</gene>